<dbReference type="Gene3D" id="3.40.50.1820">
    <property type="entry name" value="alpha/beta hydrolase"/>
    <property type="match status" value="1"/>
</dbReference>
<dbReference type="GO" id="GO:0004252">
    <property type="term" value="F:serine-type endopeptidase activity"/>
    <property type="evidence" value="ECO:0007669"/>
    <property type="project" value="TreeGrafter"/>
</dbReference>
<dbReference type="Proteomes" id="UP000601108">
    <property type="component" value="Unassembled WGS sequence"/>
</dbReference>
<dbReference type="PANTHER" id="PTHR42776">
    <property type="entry name" value="SERINE PEPTIDASE S9 FAMILY MEMBER"/>
    <property type="match status" value="1"/>
</dbReference>
<keyword evidence="1" id="KW-0378">Hydrolase</keyword>
<proteinExistence type="predicted"/>
<dbReference type="InterPro" id="IPR001375">
    <property type="entry name" value="Peptidase_S9_cat"/>
</dbReference>
<evidence type="ECO:0000256" key="1">
    <source>
        <dbReference type="ARBA" id="ARBA00022801"/>
    </source>
</evidence>
<protein>
    <recommendedName>
        <fullName evidence="2">Peptidase S9 prolyl oligopeptidase catalytic domain-containing protein</fullName>
    </recommendedName>
</protein>
<accession>A0A918JY13</accession>
<evidence type="ECO:0000259" key="2">
    <source>
        <dbReference type="Pfam" id="PF00326"/>
    </source>
</evidence>
<dbReference type="AlphaFoldDB" id="A0A918JY13"/>
<evidence type="ECO:0000313" key="4">
    <source>
        <dbReference type="Proteomes" id="UP000601108"/>
    </source>
</evidence>
<reference evidence="3 4" key="1">
    <citation type="journal article" date="2014" name="Int. J. Syst. Evol. Microbiol.">
        <title>Complete genome sequence of Corynebacterium casei LMG S-19264T (=DSM 44701T), isolated from a smear-ripened cheese.</title>
        <authorList>
            <consortium name="US DOE Joint Genome Institute (JGI-PGF)"/>
            <person name="Walter F."/>
            <person name="Albersmeier A."/>
            <person name="Kalinowski J."/>
            <person name="Ruckert C."/>
        </authorList>
    </citation>
    <scope>NUCLEOTIDE SEQUENCE [LARGE SCALE GENOMIC DNA]</scope>
    <source>
        <strain evidence="3 4">KCTC 12285</strain>
    </source>
</reference>
<keyword evidence="4" id="KW-1185">Reference proteome</keyword>
<gene>
    <name evidence="3" type="ORF">GCM10007384_39090</name>
</gene>
<sequence length="322" mass="37626">MGKTKVYSIVICLLNIFICFSQVNAIKNEKVILINKKYNETSKVTQYLYDSLFYETAHSQKKVGFFEFDYKSDEFLVKGFITKPLRLSKKKYPVIIYNRGGTGNYGKISAEDFPFFYKWYQEGFIVVASNYRFVNERGPFDQFGGSDINDVISLFKYLKVFDFIDLENVFMIGVSRGGMMTYKLTKYLSVNAAAVIGGVTNLKTLIQNRPVFLNGWNDAEKEEDNYKGLRNILKDFDIHKEQYIEDRSAVRWANKINTPIYILHSRQDGFVSVNHAIEMAGELEKANKEYQLKVYNEKSHSLPFQYFDSHEEISDWFKKHMK</sequence>
<name>A0A918JY13_9FLAO</name>
<organism evidence="3 4">
    <name type="scientific">Aquimarina muelleri</name>
    <dbReference type="NCBI Taxonomy" id="279356"/>
    <lineage>
        <taxon>Bacteria</taxon>
        <taxon>Pseudomonadati</taxon>
        <taxon>Bacteroidota</taxon>
        <taxon>Flavobacteriia</taxon>
        <taxon>Flavobacteriales</taxon>
        <taxon>Flavobacteriaceae</taxon>
        <taxon>Aquimarina</taxon>
    </lineage>
</organism>
<evidence type="ECO:0000313" key="3">
    <source>
        <dbReference type="EMBL" id="GGX34798.1"/>
    </source>
</evidence>
<dbReference type="Pfam" id="PF00326">
    <property type="entry name" value="Peptidase_S9"/>
    <property type="match status" value="1"/>
</dbReference>
<dbReference type="GO" id="GO:0006508">
    <property type="term" value="P:proteolysis"/>
    <property type="evidence" value="ECO:0007669"/>
    <property type="project" value="InterPro"/>
</dbReference>
<dbReference type="SUPFAM" id="SSF53474">
    <property type="entry name" value="alpha/beta-Hydrolases"/>
    <property type="match status" value="1"/>
</dbReference>
<dbReference type="EMBL" id="BMWS01000049">
    <property type="protein sequence ID" value="GGX34798.1"/>
    <property type="molecule type" value="Genomic_DNA"/>
</dbReference>
<comment type="caution">
    <text evidence="3">The sequence shown here is derived from an EMBL/GenBank/DDBJ whole genome shotgun (WGS) entry which is preliminary data.</text>
</comment>
<dbReference type="PANTHER" id="PTHR42776:SF4">
    <property type="entry name" value="ACYLAMINO-ACID-RELEASING ENZYME"/>
    <property type="match status" value="1"/>
</dbReference>
<feature type="domain" description="Peptidase S9 prolyl oligopeptidase catalytic" evidence="2">
    <location>
        <begin position="119"/>
        <end position="322"/>
    </location>
</feature>
<dbReference type="InterPro" id="IPR029058">
    <property type="entry name" value="AB_hydrolase_fold"/>
</dbReference>